<feature type="region of interest" description="Disordered" evidence="1">
    <location>
        <begin position="205"/>
        <end position="234"/>
    </location>
</feature>
<feature type="compositionally biased region" description="Low complexity" evidence="1">
    <location>
        <begin position="11"/>
        <end position="25"/>
    </location>
</feature>
<evidence type="ECO:0000313" key="2">
    <source>
        <dbReference type="EMBL" id="KAJ6355715.1"/>
    </source>
</evidence>
<feature type="compositionally biased region" description="Low complexity" evidence="1">
    <location>
        <begin position="70"/>
        <end position="86"/>
    </location>
</feature>
<sequence length="298" mass="30966">MAKRKAKKKSPSSSRPPLLHPHLALEICVPHPHTKEPARSPKLPAPENSPTWSEILRPVDVPSPGFSENDGSSPYYSDSSSHYGSPILAPSELAAGPLKFPVASLLATMDSGPVMQGGLVSAQSHPPSDQAAVNGLNDPGPSDQAPTLGSDAPEQAAPSENSFGLAASLNVVWSQDPMVFEASTFPHARQPLPHSRIRQPDPMVETAHAGDSQPVPRKHTSNRQSKSGSGNPQILALGKASAASTGKTGVAVGIESVDNGLMASGNMTVDSSLVEAVDFSRSCLGSGSESSSKRFFGC</sequence>
<comment type="caution">
    <text evidence="2">The sequence shown here is derived from an EMBL/GenBank/DDBJ whole genome shotgun (WGS) entry which is preliminary data.</text>
</comment>
<evidence type="ECO:0000256" key="1">
    <source>
        <dbReference type="SAM" id="MobiDB-lite"/>
    </source>
</evidence>
<accession>A0ABQ9ARX3</accession>
<dbReference type="EMBL" id="JAPFFI010000017">
    <property type="protein sequence ID" value="KAJ6355715.1"/>
    <property type="molecule type" value="Genomic_DNA"/>
</dbReference>
<feature type="compositionally biased region" description="Polar residues" evidence="1">
    <location>
        <begin position="222"/>
        <end position="232"/>
    </location>
</feature>
<proteinExistence type="predicted"/>
<keyword evidence="3" id="KW-1185">Reference proteome</keyword>
<name>A0ABQ9ARX3_9ROSI</name>
<feature type="region of interest" description="Disordered" evidence="1">
    <location>
        <begin position="112"/>
        <end position="160"/>
    </location>
</feature>
<feature type="region of interest" description="Disordered" evidence="1">
    <location>
        <begin position="1"/>
        <end position="88"/>
    </location>
</feature>
<protein>
    <submittedName>
        <fullName evidence="2">Uncharacterized protein</fullName>
    </submittedName>
</protein>
<reference evidence="2" key="1">
    <citation type="submission" date="2022-10" db="EMBL/GenBank/DDBJ databases">
        <authorList>
            <person name="Hyden B.L."/>
            <person name="Feng K."/>
            <person name="Yates T."/>
            <person name="Jawdy S."/>
            <person name="Smart L.B."/>
            <person name="Muchero W."/>
        </authorList>
    </citation>
    <scope>NUCLEOTIDE SEQUENCE</scope>
    <source>
        <tissue evidence="2">Shoot tip</tissue>
    </source>
</reference>
<reference evidence="2" key="2">
    <citation type="journal article" date="2023" name="Int. J. Mol. Sci.">
        <title>De Novo Assembly and Annotation of 11 Diverse Shrub Willow (Salix) Genomes Reveals Novel Gene Organization in Sex-Linked Regions.</title>
        <authorList>
            <person name="Hyden B."/>
            <person name="Feng K."/>
            <person name="Yates T.B."/>
            <person name="Jawdy S."/>
            <person name="Cereghino C."/>
            <person name="Smart L.B."/>
            <person name="Muchero W."/>
        </authorList>
    </citation>
    <scope>NUCLEOTIDE SEQUENCE</scope>
    <source>
        <tissue evidence="2">Shoot tip</tissue>
    </source>
</reference>
<organism evidence="2 3">
    <name type="scientific">Salix suchowensis</name>
    <dbReference type="NCBI Taxonomy" id="1278906"/>
    <lineage>
        <taxon>Eukaryota</taxon>
        <taxon>Viridiplantae</taxon>
        <taxon>Streptophyta</taxon>
        <taxon>Embryophyta</taxon>
        <taxon>Tracheophyta</taxon>
        <taxon>Spermatophyta</taxon>
        <taxon>Magnoliopsida</taxon>
        <taxon>eudicotyledons</taxon>
        <taxon>Gunneridae</taxon>
        <taxon>Pentapetalae</taxon>
        <taxon>rosids</taxon>
        <taxon>fabids</taxon>
        <taxon>Malpighiales</taxon>
        <taxon>Salicaceae</taxon>
        <taxon>Saliceae</taxon>
        <taxon>Salix</taxon>
    </lineage>
</organism>
<evidence type="ECO:0000313" key="3">
    <source>
        <dbReference type="Proteomes" id="UP001141253"/>
    </source>
</evidence>
<dbReference type="Proteomes" id="UP001141253">
    <property type="component" value="Chromosome 18"/>
</dbReference>
<feature type="compositionally biased region" description="Basic residues" evidence="1">
    <location>
        <begin position="1"/>
        <end position="10"/>
    </location>
</feature>
<gene>
    <name evidence="2" type="ORF">OIU77_006154</name>
</gene>